<dbReference type="SMART" id="SM00342">
    <property type="entry name" value="HTH_ARAC"/>
    <property type="match status" value="1"/>
</dbReference>
<keyword evidence="1" id="KW-0805">Transcription regulation</keyword>
<dbReference type="InterPro" id="IPR009057">
    <property type="entry name" value="Homeodomain-like_sf"/>
</dbReference>
<name>A0ABW0JR05_9GAMM</name>
<accession>A0ABW0JR05</accession>
<dbReference type="PANTHER" id="PTHR43130">
    <property type="entry name" value="ARAC-FAMILY TRANSCRIPTIONAL REGULATOR"/>
    <property type="match status" value="1"/>
</dbReference>
<dbReference type="Proteomes" id="UP001596013">
    <property type="component" value="Unassembled WGS sequence"/>
</dbReference>
<keyword evidence="5" id="KW-1185">Reference proteome</keyword>
<dbReference type="InterPro" id="IPR018060">
    <property type="entry name" value="HTH_AraC"/>
</dbReference>
<evidence type="ECO:0000313" key="4">
    <source>
        <dbReference type="EMBL" id="MFC5437765.1"/>
    </source>
</evidence>
<feature type="domain" description="HTH araC/xylS-type" evidence="3">
    <location>
        <begin position="245"/>
        <end position="343"/>
    </location>
</feature>
<organism evidence="4 5">
    <name type="scientific">Rhodanobacter umsongensis</name>
    <dbReference type="NCBI Taxonomy" id="633153"/>
    <lineage>
        <taxon>Bacteria</taxon>
        <taxon>Pseudomonadati</taxon>
        <taxon>Pseudomonadota</taxon>
        <taxon>Gammaproteobacteria</taxon>
        <taxon>Lysobacterales</taxon>
        <taxon>Rhodanobacteraceae</taxon>
        <taxon>Rhodanobacter</taxon>
    </lineage>
</organism>
<dbReference type="Gene3D" id="1.10.10.60">
    <property type="entry name" value="Homeodomain-like"/>
    <property type="match status" value="1"/>
</dbReference>
<sequence>MTASILRRKANQTSFPAKPMLAPKTIAFVLFDDVLALNIAGPAEVFGSANRLSSKATALYDVVYLSTKGGLVRTSSGVSMQTQSIVSVDLHQLDTIIVGGGVTVAEAMGDDVLIAWIASASSVVRRICSVCTGAFILAAAHLLDGRRAVTHWASVNDLRLQFPAVQVQLDPIYVNDGNIWTSAGISAGIDLALTLVETDHDRRLSLAVAKDLVVFLHRPGGQAQFSRTLAAQVSVGARNIQSRLEALNSWIIEHLDEDLSIERVAEQMAMTPRTFARRFVDCYGRTPAKLIEDLRLEAACRCLEENHIPIKQIAYQCGFGDEERMRRVFLRRLRVQPASYREQFAAA</sequence>
<dbReference type="Gene3D" id="3.40.50.880">
    <property type="match status" value="1"/>
</dbReference>
<proteinExistence type="predicted"/>
<evidence type="ECO:0000256" key="1">
    <source>
        <dbReference type="ARBA" id="ARBA00023015"/>
    </source>
</evidence>
<evidence type="ECO:0000313" key="5">
    <source>
        <dbReference type="Proteomes" id="UP001596013"/>
    </source>
</evidence>
<dbReference type="SUPFAM" id="SSF46689">
    <property type="entry name" value="Homeodomain-like"/>
    <property type="match status" value="2"/>
</dbReference>
<gene>
    <name evidence="4" type="ORF">ACFPME_14475</name>
</gene>
<dbReference type="Pfam" id="PF12833">
    <property type="entry name" value="HTH_18"/>
    <property type="match status" value="1"/>
</dbReference>
<dbReference type="CDD" id="cd03137">
    <property type="entry name" value="GATase1_AraC_1"/>
    <property type="match status" value="1"/>
</dbReference>
<dbReference type="InterPro" id="IPR052158">
    <property type="entry name" value="INH-QAR"/>
</dbReference>
<dbReference type="SUPFAM" id="SSF52317">
    <property type="entry name" value="Class I glutamine amidotransferase-like"/>
    <property type="match status" value="1"/>
</dbReference>
<dbReference type="InterPro" id="IPR029062">
    <property type="entry name" value="Class_I_gatase-like"/>
</dbReference>
<dbReference type="InterPro" id="IPR002818">
    <property type="entry name" value="DJ-1/PfpI"/>
</dbReference>
<comment type="caution">
    <text evidence="4">The sequence shown here is derived from an EMBL/GenBank/DDBJ whole genome shotgun (WGS) entry which is preliminary data.</text>
</comment>
<evidence type="ECO:0000256" key="2">
    <source>
        <dbReference type="ARBA" id="ARBA00023163"/>
    </source>
</evidence>
<dbReference type="PANTHER" id="PTHR43130:SF3">
    <property type="entry name" value="HTH-TYPE TRANSCRIPTIONAL REGULATOR RV1931C"/>
    <property type="match status" value="1"/>
</dbReference>
<reference evidence="5" key="1">
    <citation type="journal article" date="2019" name="Int. J. Syst. Evol. Microbiol.">
        <title>The Global Catalogue of Microorganisms (GCM) 10K type strain sequencing project: providing services to taxonomists for standard genome sequencing and annotation.</title>
        <authorList>
            <consortium name="The Broad Institute Genomics Platform"/>
            <consortium name="The Broad Institute Genome Sequencing Center for Infectious Disease"/>
            <person name="Wu L."/>
            <person name="Ma J."/>
        </authorList>
    </citation>
    <scope>NUCLEOTIDE SEQUENCE [LARGE SCALE GENOMIC DNA]</scope>
    <source>
        <strain evidence="5">JCM 17130</strain>
    </source>
</reference>
<protein>
    <submittedName>
        <fullName evidence="4">GlxA family transcriptional regulator</fullName>
    </submittedName>
</protein>
<dbReference type="RefSeq" id="WP_377306359.1">
    <property type="nucleotide sequence ID" value="NZ_JBHSMK010000009.1"/>
</dbReference>
<keyword evidence="2" id="KW-0804">Transcription</keyword>
<dbReference type="PROSITE" id="PS01124">
    <property type="entry name" value="HTH_ARAC_FAMILY_2"/>
    <property type="match status" value="1"/>
</dbReference>
<dbReference type="Pfam" id="PF01965">
    <property type="entry name" value="DJ-1_PfpI"/>
    <property type="match status" value="1"/>
</dbReference>
<evidence type="ECO:0000259" key="3">
    <source>
        <dbReference type="PROSITE" id="PS01124"/>
    </source>
</evidence>
<dbReference type="EMBL" id="JBHSMK010000009">
    <property type="protein sequence ID" value="MFC5437765.1"/>
    <property type="molecule type" value="Genomic_DNA"/>
</dbReference>